<keyword evidence="1" id="KW-0812">Transmembrane</keyword>
<keyword evidence="2" id="KW-1185">Reference proteome</keyword>
<sequence length="99" mass="11437">MIDQYFFYLAKMAVVFFILMISSATLEAQRNENDKFFDLMTAIGDHFGGEFNEAEKALELNLNGANSFLVELHKFATREIVKKNENGKFECKEMGIKHF</sequence>
<proteinExistence type="predicted"/>
<keyword evidence="1" id="KW-1133">Transmembrane helix</keyword>
<dbReference type="AlphaFoldDB" id="A0A914H7X6"/>
<evidence type="ECO:0000313" key="3">
    <source>
        <dbReference type="WBParaSite" id="Gr19_v10_g14051.t1"/>
    </source>
</evidence>
<keyword evidence="1" id="KW-0472">Membrane</keyword>
<feature type="transmembrane region" description="Helical" evidence="1">
    <location>
        <begin position="6"/>
        <end position="26"/>
    </location>
</feature>
<dbReference type="Proteomes" id="UP000887572">
    <property type="component" value="Unplaced"/>
</dbReference>
<dbReference type="WBParaSite" id="Gr19_v10_g14051.t1">
    <property type="protein sequence ID" value="Gr19_v10_g14051.t1"/>
    <property type="gene ID" value="Gr19_v10_g14051"/>
</dbReference>
<name>A0A914H7X6_GLORO</name>
<evidence type="ECO:0000313" key="2">
    <source>
        <dbReference type="Proteomes" id="UP000887572"/>
    </source>
</evidence>
<protein>
    <submittedName>
        <fullName evidence="3">Uncharacterized protein</fullName>
    </submittedName>
</protein>
<reference evidence="3" key="1">
    <citation type="submission" date="2022-11" db="UniProtKB">
        <authorList>
            <consortium name="WormBaseParasite"/>
        </authorList>
    </citation>
    <scope>IDENTIFICATION</scope>
</reference>
<accession>A0A914H7X6</accession>
<organism evidence="2 3">
    <name type="scientific">Globodera rostochiensis</name>
    <name type="common">Golden nematode worm</name>
    <name type="synonym">Heterodera rostochiensis</name>
    <dbReference type="NCBI Taxonomy" id="31243"/>
    <lineage>
        <taxon>Eukaryota</taxon>
        <taxon>Metazoa</taxon>
        <taxon>Ecdysozoa</taxon>
        <taxon>Nematoda</taxon>
        <taxon>Chromadorea</taxon>
        <taxon>Rhabditida</taxon>
        <taxon>Tylenchina</taxon>
        <taxon>Tylenchomorpha</taxon>
        <taxon>Tylenchoidea</taxon>
        <taxon>Heteroderidae</taxon>
        <taxon>Heteroderinae</taxon>
        <taxon>Globodera</taxon>
    </lineage>
</organism>
<evidence type="ECO:0000256" key="1">
    <source>
        <dbReference type="SAM" id="Phobius"/>
    </source>
</evidence>